<name>A0A815ZA43_9BILA</name>
<gene>
    <name evidence="1" type="ORF">GPM918_LOCUS41061</name>
    <name evidence="2" type="ORF">SRO942_LOCUS42069</name>
</gene>
<sequence>MNMDHHEKYLNSDLVQYFSTVIKIFTKLVTFNTTTAELTLILDPIVKLHFSTNYIEAFKALSQRTPMTSKQELLLITCPLFLFNYQPLCEYPEETEQFLTSKSVSLLHRYL</sequence>
<dbReference type="Proteomes" id="UP000663829">
    <property type="component" value="Unassembled WGS sequence"/>
</dbReference>
<accession>A0A815ZA43</accession>
<reference evidence="1" key="1">
    <citation type="submission" date="2021-02" db="EMBL/GenBank/DDBJ databases">
        <authorList>
            <person name="Nowell W R."/>
        </authorList>
    </citation>
    <scope>NUCLEOTIDE SEQUENCE</scope>
</reference>
<keyword evidence="3" id="KW-1185">Reference proteome</keyword>
<dbReference type="EMBL" id="CAJOBC010097492">
    <property type="protein sequence ID" value="CAF4447914.1"/>
    <property type="molecule type" value="Genomic_DNA"/>
</dbReference>
<comment type="caution">
    <text evidence="1">The sequence shown here is derived from an EMBL/GenBank/DDBJ whole genome shotgun (WGS) entry which is preliminary data.</text>
</comment>
<evidence type="ECO:0000313" key="1">
    <source>
        <dbReference type="EMBL" id="CAF1580625.1"/>
    </source>
</evidence>
<dbReference type="Proteomes" id="UP000681722">
    <property type="component" value="Unassembled WGS sequence"/>
</dbReference>
<protein>
    <submittedName>
        <fullName evidence="1">Uncharacterized protein</fullName>
    </submittedName>
</protein>
<dbReference type="AlphaFoldDB" id="A0A815ZA43"/>
<proteinExistence type="predicted"/>
<dbReference type="EMBL" id="CAJNOQ010031535">
    <property type="protein sequence ID" value="CAF1580625.1"/>
    <property type="molecule type" value="Genomic_DNA"/>
</dbReference>
<evidence type="ECO:0000313" key="2">
    <source>
        <dbReference type="EMBL" id="CAF4447914.1"/>
    </source>
</evidence>
<organism evidence="1 3">
    <name type="scientific">Didymodactylos carnosus</name>
    <dbReference type="NCBI Taxonomy" id="1234261"/>
    <lineage>
        <taxon>Eukaryota</taxon>
        <taxon>Metazoa</taxon>
        <taxon>Spiralia</taxon>
        <taxon>Gnathifera</taxon>
        <taxon>Rotifera</taxon>
        <taxon>Eurotatoria</taxon>
        <taxon>Bdelloidea</taxon>
        <taxon>Philodinida</taxon>
        <taxon>Philodinidae</taxon>
        <taxon>Didymodactylos</taxon>
    </lineage>
</organism>
<evidence type="ECO:0000313" key="3">
    <source>
        <dbReference type="Proteomes" id="UP000663829"/>
    </source>
</evidence>